<dbReference type="PANTHER" id="PTHR11644">
    <property type="entry name" value="CYTIDINE DEAMINASE"/>
    <property type="match status" value="1"/>
</dbReference>
<dbReference type="PROSITE" id="PS00903">
    <property type="entry name" value="CYT_DCMP_DEAMINASES_1"/>
    <property type="match status" value="2"/>
</dbReference>
<dbReference type="PANTHER" id="PTHR11644:SF25">
    <property type="entry name" value="CYTIDINE DEAMINASE"/>
    <property type="match status" value="1"/>
</dbReference>
<organism evidence="9 10">
    <name type="scientific">Brassica cretica</name>
    <name type="common">Mustard</name>
    <dbReference type="NCBI Taxonomy" id="69181"/>
    <lineage>
        <taxon>Eukaryota</taxon>
        <taxon>Viridiplantae</taxon>
        <taxon>Streptophyta</taxon>
        <taxon>Embryophyta</taxon>
        <taxon>Tracheophyta</taxon>
        <taxon>Spermatophyta</taxon>
        <taxon>Magnoliopsida</taxon>
        <taxon>eudicotyledons</taxon>
        <taxon>Gunneridae</taxon>
        <taxon>Pentapetalae</taxon>
        <taxon>rosids</taxon>
        <taxon>malvids</taxon>
        <taxon>Brassicales</taxon>
        <taxon>Brassicaceae</taxon>
        <taxon>Brassiceae</taxon>
        <taxon>Brassica</taxon>
    </lineage>
</organism>
<dbReference type="SUPFAM" id="SSF53927">
    <property type="entry name" value="Cytidine deaminase-like"/>
    <property type="match status" value="4"/>
</dbReference>
<dbReference type="GO" id="GO:0005829">
    <property type="term" value="C:cytosol"/>
    <property type="evidence" value="ECO:0007669"/>
    <property type="project" value="UniProtKB-ARBA"/>
</dbReference>
<dbReference type="GO" id="GO:0008270">
    <property type="term" value="F:zinc ion binding"/>
    <property type="evidence" value="ECO:0007669"/>
    <property type="project" value="InterPro"/>
</dbReference>
<dbReference type="NCBIfam" id="TIGR01355">
    <property type="entry name" value="cyt_deam_dimer"/>
    <property type="match status" value="2"/>
</dbReference>
<evidence type="ECO:0000313" key="10">
    <source>
        <dbReference type="Proteomes" id="UP000712600"/>
    </source>
</evidence>
<keyword evidence="7" id="KW-0862">Zinc</keyword>
<evidence type="ECO:0000256" key="1">
    <source>
        <dbReference type="ARBA" id="ARBA00001947"/>
    </source>
</evidence>
<dbReference type="InterPro" id="IPR016192">
    <property type="entry name" value="APOBEC/CMP_deaminase_Zn-bd"/>
</dbReference>
<proteinExistence type="inferred from homology"/>
<dbReference type="GO" id="GO:0046135">
    <property type="term" value="P:pyrimidine nucleoside catabolic process"/>
    <property type="evidence" value="ECO:0007669"/>
    <property type="project" value="UniProtKB-ARBA"/>
</dbReference>
<comment type="cofactor">
    <cofactor evidence="1">
        <name>Zn(2+)</name>
        <dbReference type="ChEBI" id="CHEBI:29105"/>
    </cofactor>
</comment>
<dbReference type="InterPro" id="IPR002125">
    <property type="entry name" value="CMP_dCMP_dom"/>
</dbReference>
<reference evidence="9" key="1">
    <citation type="submission" date="2019-12" db="EMBL/GenBank/DDBJ databases">
        <title>Genome sequencing and annotation of Brassica cretica.</title>
        <authorList>
            <person name="Studholme D.J."/>
            <person name="Sarris P."/>
        </authorList>
    </citation>
    <scope>NUCLEOTIDE SEQUENCE</scope>
    <source>
        <strain evidence="9">PFS-109/04</strain>
        <tissue evidence="9">Leaf</tissue>
    </source>
</reference>
<feature type="domain" description="CMP/dCMP-type deaminase" evidence="8">
    <location>
        <begin position="500"/>
        <end position="610"/>
    </location>
</feature>
<dbReference type="Pfam" id="PF00383">
    <property type="entry name" value="dCMP_cyt_deam_1"/>
    <property type="match status" value="2"/>
</dbReference>
<gene>
    <name evidence="9" type="ORF">F2Q69_00057647</name>
</gene>
<dbReference type="PROSITE" id="PS51747">
    <property type="entry name" value="CYT_DCMP_DEAMINASES_2"/>
    <property type="match status" value="4"/>
</dbReference>
<dbReference type="GO" id="GO:0004126">
    <property type="term" value="F:cytidine deaminase activity"/>
    <property type="evidence" value="ECO:0007669"/>
    <property type="project" value="UniProtKB-EC"/>
</dbReference>
<evidence type="ECO:0000256" key="3">
    <source>
        <dbReference type="ARBA" id="ARBA00011738"/>
    </source>
</evidence>
<dbReference type="FunFam" id="3.40.140.10:FF:000041">
    <property type="entry name" value="Cytidine deaminase"/>
    <property type="match status" value="1"/>
</dbReference>
<dbReference type="InterPro" id="IPR013171">
    <property type="entry name" value="Cyd/dCyd_deaminase_Zn-bd"/>
</dbReference>
<dbReference type="AlphaFoldDB" id="A0A8S9MU56"/>
<evidence type="ECO:0000313" key="9">
    <source>
        <dbReference type="EMBL" id="KAF3486771.1"/>
    </source>
</evidence>
<comment type="subunit">
    <text evidence="3">Homodimer.</text>
</comment>
<comment type="similarity">
    <text evidence="2">Belongs to the cytidine and deoxycytidylate deaminase family.</text>
</comment>
<dbReference type="InterPro" id="IPR050202">
    <property type="entry name" value="Cyt/Deoxycyt_deaminase"/>
</dbReference>
<evidence type="ECO:0000256" key="2">
    <source>
        <dbReference type="ARBA" id="ARBA00006576"/>
    </source>
</evidence>
<keyword evidence="6" id="KW-0378">Hydrolase</keyword>
<keyword evidence="5" id="KW-0479">Metal-binding</keyword>
<protein>
    <recommendedName>
        <fullName evidence="4">cytidine deaminase</fullName>
        <ecNumber evidence="4">3.5.4.5</ecNumber>
    </recommendedName>
</protein>
<name>A0A8S9MU56_BRACR</name>
<evidence type="ECO:0000256" key="5">
    <source>
        <dbReference type="ARBA" id="ARBA00022723"/>
    </source>
</evidence>
<evidence type="ECO:0000256" key="7">
    <source>
        <dbReference type="ARBA" id="ARBA00022833"/>
    </source>
</evidence>
<dbReference type="InterPro" id="IPR006263">
    <property type="entry name" value="Cyt_deam_dimer"/>
</dbReference>
<dbReference type="FunFam" id="3.40.140.10:FF:000006">
    <property type="entry name" value="Cytidine deaminase"/>
    <property type="match status" value="2"/>
</dbReference>
<evidence type="ECO:0000256" key="6">
    <source>
        <dbReference type="ARBA" id="ARBA00022801"/>
    </source>
</evidence>
<dbReference type="GO" id="GO:0042803">
    <property type="term" value="F:protein homodimerization activity"/>
    <property type="evidence" value="ECO:0007669"/>
    <property type="project" value="UniProtKB-ARBA"/>
</dbReference>
<dbReference type="EC" id="3.5.4.5" evidence="4"/>
<feature type="domain" description="CMP/dCMP-type deaminase" evidence="8">
    <location>
        <begin position="325"/>
        <end position="435"/>
    </location>
</feature>
<dbReference type="Proteomes" id="UP000712600">
    <property type="component" value="Unassembled WGS sequence"/>
</dbReference>
<evidence type="ECO:0000256" key="4">
    <source>
        <dbReference type="ARBA" id="ARBA00012783"/>
    </source>
</evidence>
<comment type="caution">
    <text evidence="9">The sequence shown here is derived from an EMBL/GenBank/DDBJ whole genome shotgun (WGS) entry which is preliminary data.</text>
</comment>
<accession>A0A8S9MU56</accession>
<dbReference type="InterPro" id="IPR016193">
    <property type="entry name" value="Cytidine_deaminase-like"/>
</dbReference>
<feature type="domain" description="CMP/dCMP-type deaminase" evidence="8">
    <location>
        <begin position="18"/>
        <end position="149"/>
    </location>
</feature>
<dbReference type="Pfam" id="PF08211">
    <property type="entry name" value="dCMP_cyt_deam_2"/>
    <property type="match status" value="2"/>
</dbReference>
<dbReference type="EMBL" id="QGKX02002183">
    <property type="protein sequence ID" value="KAF3486771.1"/>
    <property type="molecule type" value="Genomic_DNA"/>
</dbReference>
<dbReference type="Gene3D" id="3.40.140.10">
    <property type="entry name" value="Cytidine Deaminase, domain 2"/>
    <property type="match status" value="4"/>
</dbReference>
<feature type="domain" description="CMP/dCMP-type deaminase" evidence="8">
    <location>
        <begin position="168"/>
        <end position="302"/>
    </location>
</feature>
<evidence type="ECO:0000259" key="8">
    <source>
        <dbReference type="PROSITE" id="PS51747"/>
    </source>
</evidence>
<dbReference type="CDD" id="cd01283">
    <property type="entry name" value="cytidine_deaminase"/>
    <property type="match status" value="4"/>
</dbReference>
<dbReference type="NCBIfam" id="NF006537">
    <property type="entry name" value="PRK09027.1"/>
    <property type="match status" value="1"/>
</dbReference>
<sequence length="610" mass="66387">MAQPSKFVLINEPYGVVSDPMDLVSLIDRKISLRMAPISGRHVGAVGLGFSRKVFLGINVELPGLPLHHSIHAEQFLVVNLMLNSEQNLTHLAVSSSDSVFHAPCGHCRQFLQEITEASTIQVLIKDPALGIQEFVTLKSLLPRHSNLLPDLLQARDNKLLLLSSEGCEDLVLLRTALAAANRSYAPYSKCPSGVALKDCEGKVYRGWYIESAAYNPSLGPVQAALVDFVISGGTKFEDIVEAVLVEKRDAVVSQEKTAKMILETIADPKCAVKLPLLISVPGSININPHVDPTRPEKNSQIMDRPSFLIHAEEAESAAKRHGVSVVNLLPLLVNPAKPLARPPISKFPVAAVGLGSSGRIFVGVNVEFPGLPLHHSIHAEQFLVTNLTLNSEPNLRHFSVSAAPCGHCRQFLQEIRDAPDIKILITDPNAFRDAVSAKDDAVNENENDAVTEKEEDGYVRLESILPHRFGPNDLLERDVPLLLEPHDNRLTILGVTNGHTDSDLKLTALAAANRSYAPYSRCPSGVALVDCEGRVYRGWYMESAAYNPSLGPVQAALVDFVANGGGGGFERIVGAVLVEKRDAVVRQEHTARMLLLVIAPKCDFEVFHC</sequence>